<comment type="caution">
    <text evidence="2">The sequence shown here is derived from an EMBL/GenBank/DDBJ whole genome shotgun (WGS) entry which is preliminary data.</text>
</comment>
<feature type="compositionally biased region" description="Polar residues" evidence="1">
    <location>
        <begin position="55"/>
        <end position="65"/>
    </location>
</feature>
<evidence type="ECO:0000313" key="2">
    <source>
        <dbReference type="EMBL" id="KAF2301854.1"/>
    </source>
</evidence>
<evidence type="ECO:0008006" key="4">
    <source>
        <dbReference type="Google" id="ProtNLM"/>
    </source>
</evidence>
<dbReference type="PANTHER" id="PTHR46992">
    <property type="entry name" value="GYF DOMAIN-CONTAINING PROTEIN"/>
    <property type="match status" value="1"/>
</dbReference>
<feature type="compositionally biased region" description="Basic and acidic residues" evidence="1">
    <location>
        <begin position="90"/>
        <end position="118"/>
    </location>
</feature>
<reference evidence="2 3" key="1">
    <citation type="journal article" date="2020" name="Mol. Plant">
        <title>The Chromosome-Based Rubber Tree Genome Provides New Insights into Spurge Genome Evolution and Rubber Biosynthesis.</title>
        <authorList>
            <person name="Liu J."/>
            <person name="Shi C."/>
            <person name="Shi C.C."/>
            <person name="Li W."/>
            <person name="Zhang Q.J."/>
            <person name="Zhang Y."/>
            <person name="Li K."/>
            <person name="Lu H.F."/>
            <person name="Shi C."/>
            <person name="Zhu S.T."/>
            <person name="Xiao Z.Y."/>
            <person name="Nan H."/>
            <person name="Yue Y."/>
            <person name="Zhu X.G."/>
            <person name="Wu Y."/>
            <person name="Hong X.N."/>
            <person name="Fan G.Y."/>
            <person name="Tong Y."/>
            <person name="Zhang D."/>
            <person name="Mao C.L."/>
            <person name="Liu Y.L."/>
            <person name="Hao S.J."/>
            <person name="Liu W.Q."/>
            <person name="Lv M.Q."/>
            <person name="Zhang H.B."/>
            <person name="Liu Y."/>
            <person name="Hu-Tang G.R."/>
            <person name="Wang J.P."/>
            <person name="Wang J.H."/>
            <person name="Sun Y.H."/>
            <person name="Ni S.B."/>
            <person name="Chen W.B."/>
            <person name="Zhang X.C."/>
            <person name="Jiao Y.N."/>
            <person name="Eichler E.E."/>
            <person name="Li G.H."/>
            <person name="Liu X."/>
            <person name="Gao L.Z."/>
        </authorList>
    </citation>
    <scope>NUCLEOTIDE SEQUENCE [LARGE SCALE GENOMIC DNA]</scope>
    <source>
        <strain evidence="3">cv. GT1</strain>
        <tissue evidence="2">Leaf</tissue>
    </source>
</reference>
<name>A0A6A6LLH6_HEVBR</name>
<dbReference type="Proteomes" id="UP000467840">
    <property type="component" value="Chromosome 4"/>
</dbReference>
<feature type="compositionally biased region" description="Basic and acidic residues" evidence="1">
    <location>
        <begin position="195"/>
        <end position="214"/>
    </location>
</feature>
<dbReference type="AlphaFoldDB" id="A0A6A6LLH6"/>
<feature type="region of interest" description="Disordered" evidence="1">
    <location>
        <begin position="345"/>
        <end position="377"/>
    </location>
</feature>
<accession>A0A6A6LLH6</accession>
<feature type="region of interest" description="Disordered" evidence="1">
    <location>
        <begin position="743"/>
        <end position="777"/>
    </location>
</feature>
<feature type="region of interest" description="Disordered" evidence="1">
    <location>
        <begin position="90"/>
        <end position="217"/>
    </location>
</feature>
<feature type="compositionally biased region" description="Basic and acidic residues" evidence="1">
    <location>
        <begin position="135"/>
        <end position="183"/>
    </location>
</feature>
<sequence>MLDEAWCGEDKMQMSSLYQVTSDNSIPLSPQWLYSKPVDAKIPTAGASGEMRAPNSLSHGNSPDNNLKDSWWLDGSQDKKDWRKISPDLESSRRWREEERDRSLLGRRDHRKEDHRPDAMLTRDTSESRVLSSSDRWHDSNSRNSARDSRRDSKWSSRWGPEDKEKDSRNEKRTDVEKEDTYTDKQSFVTGSRTTSDRENDSAEKWRPRHRMEGHTGGTAAYRSALGFGSEKGRMEGSNIRFAAGRGRSNSNVSISIGRHLSATAIGSIPLDNNQSYCYPRGKLLDIYRRQNTIPSFDTMPDGMENVTSVTLEVAIKPLSFIAPDAKEEAVLGDIWLGKIKSSGGLQNSHGDRNGGSKDDIGDFAEVTSEGSPSSLGRTDEIVESFRKVAVNDSCDGRGAEKYASKEGEQKHKTVIGGDGLTHAFMNKDDSSISQEIDPINNFVELKALDKHQVEDLANMKHLKLEDIESATSFEIGTQLPDDPSYLFDFPSGHQSSNNEYVLKSNDEGYFGTDLPVRVSDAPDGSPFHELGEVMPHLKVKHGSVSSSSKLSETVGGSLEESIPSTSASYFEGSSAIRTNLQQASSGFEDLSNVNDQSRVYNDNLHSGMQYSDDQRFRLFVAQDEEVLPGIPKSNNGNPLMKPAADIQNLVSSPSTHPSLANEFSETHQDQNLHPFGLLMSELRGVNRCLYSYEMGNNLSSGDEVSNDSVPSIINKGLDNTSHKHPPVSWALSSQDGLLDVAPASNGKQKSSMNFPTSNEKGHESEGNVAATSAGETLASGKKEMRFRRVSSYNGATVSETLFIDALKKPVLSDADAANVAALESSDGGSQAARSGKKKGKKGKQIDLALLGFKVSSNRILMGEIQGLED</sequence>
<feature type="compositionally biased region" description="Polar residues" evidence="1">
    <location>
        <begin position="184"/>
        <end position="194"/>
    </location>
</feature>
<keyword evidence="3" id="KW-1185">Reference proteome</keyword>
<evidence type="ECO:0000256" key="1">
    <source>
        <dbReference type="SAM" id="MobiDB-lite"/>
    </source>
</evidence>
<evidence type="ECO:0000313" key="3">
    <source>
        <dbReference type="Proteomes" id="UP000467840"/>
    </source>
</evidence>
<organism evidence="2 3">
    <name type="scientific">Hevea brasiliensis</name>
    <name type="common">Para rubber tree</name>
    <name type="synonym">Siphonia brasiliensis</name>
    <dbReference type="NCBI Taxonomy" id="3981"/>
    <lineage>
        <taxon>Eukaryota</taxon>
        <taxon>Viridiplantae</taxon>
        <taxon>Streptophyta</taxon>
        <taxon>Embryophyta</taxon>
        <taxon>Tracheophyta</taxon>
        <taxon>Spermatophyta</taxon>
        <taxon>Magnoliopsida</taxon>
        <taxon>eudicotyledons</taxon>
        <taxon>Gunneridae</taxon>
        <taxon>Pentapetalae</taxon>
        <taxon>rosids</taxon>
        <taxon>fabids</taxon>
        <taxon>Malpighiales</taxon>
        <taxon>Euphorbiaceae</taxon>
        <taxon>Crotonoideae</taxon>
        <taxon>Micrandreae</taxon>
        <taxon>Hevea</taxon>
    </lineage>
</organism>
<protein>
    <recommendedName>
        <fullName evidence="4">GYF domain-containing protein</fullName>
    </recommendedName>
</protein>
<gene>
    <name evidence="2" type="ORF">GH714_029890</name>
</gene>
<dbReference type="PANTHER" id="PTHR46992:SF1">
    <property type="entry name" value="GYF DOMAIN-CONTAINING PROTEIN"/>
    <property type="match status" value="1"/>
</dbReference>
<feature type="region of interest" description="Disordered" evidence="1">
    <location>
        <begin position="43"/>
        <end position="72"/>
    </location>
</feature>
<dbReference type="EMBL" id="JAAGAX010000010">
    <property type="protein sequence ID" value="KAF2301854.1"/>
    <property type="molecule type" value="Genomic_DNA"/>
</dbReference>
<proteinExistence type="predicted"/>
<feature type="compositionally biased region" description="Basic and acidic residues" evidence="1">
    <location>
        <begin position="350"/>
        <end position="361"/>
    </location>
</feature>
<feature type="compositionally biased region" description="Polar residues" evidence="1">
    <location>
        <begin position="746"/>
        <end position="759"/>
    </location>
</feature>